<dbReference type="Proteomes" id="UP001526201">
    <property type="component" value="Unassembled WGS sequence"/>
</dbReference>
<sequence>MISLVVALIAVAVAVGSWFKPTPVPPTPPDATTNFSDQQISDAKAAVCAAHDLVNRATQTAGGQSSDDPTQKFVIAVNIRVGSIASAGYFLATLNQYPATSNKLATAVRETATAYQEATLLQIALAPKEETDVAYAKLNAADAKYVQACQ</sequence>
<organism evidence="1 2">
    <name type="scientific">Mycolicibacterium komossense</name>
    <dbReference type="NCBI Taxonomy" id="1779"/>
    <lineage>
        <taxon>Bacteria</taxon>
        <taxon>Bacillati</taxon>
        <taxon>Actinomycetota</taxon>
        <taxon>Actinomycetes</taxon>
        <taxon>Mycobacteriales</taxon>
        <taxon>Mycobacteriaceae</taxon>
        <taxon>Mycolicibacterium</taxon>
    </lineage>
</organism>
<dbReference type="EMBL" id="JACKTY010000032">
    <property type="protein sequence ID" value="MCV7228292.1"/>
    <property type="molecule type" value="Genomic_DNA"/>
</dbReference>
<evidence type="ECO:0000313" key="1">
    <source>
        <dbReference type="EMBL" id="MCV7228292.1"/>
    </source>
</evidence>
<reference evidence="1 2" key="1">
    <citation type="journal article" date="2022" name="BMC Genomics">
        <title>Comparative genome analysis of mycobacteria focusing on tRNA and non-coding RNA.</title>
        <authorList>
            <person name="Behra P.R.K."/>
            <person name="Pettersson B.M.F."/>
            <person name="Ramesh M."/>
            <person name="Das S."/>
            <person name="Dasgupta S."/>
            <person name="Kirsebom L.A."/>
        </authorList>
    </citation>
    <scope>NUCLEOTIDE SEQUENCE [LARGE SCALE GENOMIC DNA]</scope>
    <source>
        <strain evidence="1 2">DSM 44078</strain>
    </source>
</reference>
<comment type="caution">
    <text evidence="1">The sequence shown here is derived from an EMBL/GenBank/DDBJ whole genome shotgun (WGS) entry which is preliminary data.</text>
</comment>
<evidence type="ECO:0000313" key="2">
    <source>
        <dbReference type="Proteomes" id="UP001526201"/>
    </source>
</evidence>
<dbReference type="RefSeq" id="WP_264069407.1">
    <property type="nucleotide sequence ID" value="NZ_JACKTY010000032.1"/>
</dbReference>
<evidence type="ECO:0008006" key="3">
    <source>
        <dbReference type="Google" id="ProtNLM"/>
    </source>
</evidence>
<proteinExistence type="predicted"/>
<name>A0ABT3CFR8_9MYCO</name>
<keyword evidence="2" id="KW-1185">Reference proteome</keyword>
<protein>
    <recommendedName>
        <fullName evidence="3">Alanine and proline rich membrane protein</fullName>
    </recommendedName>
</protein>
<gene>
    <name evidence="1" type="ORF">H7J73_19965</name>
</gene>
<accession>A0ABT3CFR8</accession>